<evidence type="ECO:0000256" key="9">
    <source>
        <dbReference type="PROSITE-ProRule" id="PRU10141"/>
    </source>
</evidence>
<keyword evidence="10" id="KW-1133">Transmembrane helix</keyword>
<evidence type="ECO:0000256" key="3">
    <source>
        <dbReference type="ARBA" id="ARBA00022679"/>
    </source>
</evidence>
<dbReference type="EMBL" id="AP024849">
    <property type="protein sequence ID" value="BCZ45484.1"/>
    <property type="molecule type" value="Genomic_DNA"/>
</dbReference>
<dbReference type="Gene3D" id="1.10.510.10">
    <property type="entry name" value="Transferase(Phosphotransferase) domain 1"/>
    <property type="match status" value="1"/>
</dbReference>
<dbReference type="InterPro" id="IPR011009">
    <property type="entry name" value="Kinase-like_dom_sf"/>
</dbReference>
<dbReference type="PROSITE" id="PS00107">
    <property type="entry name" value="PROTEIN_KINASE_ATP"/>
    <property type="match status" value="1"/>
</dbReference>
<dbReference type="PROSITE" id="PS51178">
    <property type="entry name" value="PASTA"/>
    <property type="match status" value="1"/>
</dbReference>
<dbReference type="CDD" id="cd14014">
    <property type="entry name" value="STKc_PknB_like"/>
    <property type="match status" value="1"/>
</dbReference>
<evidence type="ECO:0000259" key="12">
    <source>
        <dbReference type="PROSITE" id="PS51178"/>
    </source>
</evidence>
<keyword evidence="4 9" id="KW-0547">Nucleotide-binding</keyword>
<protein>
    <recommendedName>
        <fullName evidence="1">non-specific serine/threonine protein kinase</fullName>
        <ecNumber evidence="1">2.7.11.1</ecNumber>
    </recommendedName>
</protein>
<dbReference type="EC" id="2.7.11.1" evidence="1"/>
<gene>
    <name evidence="13" type="ORF">psyc5s11_15510</name>
</gene>
<dbReference type="GO" id="GO:0016301">
    <property type="term" value="F:kinase activity"/>
    <property type="evidence" value="ECO:0007669"/>
    <property type="project" value="UniProtKB-KW"/>
</dbReference>
<evidence type="ECO:0000259" key="11">
    <source>
        <dbReference type="PROSITE" id="PS50011"/>
    </source>
</evidence>
<keyword evidence="14" id="KW-1185">Reference proteome</keyword>
<dbReference type="Pfam" id="PF00069">
    <property type="entry name" value="Pkinase"/>
    <property type="match status" value="1"/>
</dbReference>
<dbReference type="CDD" id="cd06577">
    <property type="entry name" value="PASTA_pknB"/>
    <property type="match status" value="1"/>
</dbReference>
<dbReference type="InterPro" id="IPR017441">
    <property type="entry name" value="Protein_kinase_ATP_BS"/>
</dbReference>
<feature type="domain" description="Protein kinase" evidence="11">
    <location>
        <begin position="10"/>
        <end position="269"/>
    </location>
</feature>
<evidence type="ECO:0000256" key="1">
    <source>
        <dbReference type="ARBA" id="ARBA00012513"/>
    </source>
</evidence>
<dbReference type="RefSeq" id="WP_224037080.1">
    <property type="nucleotide sequence ID" value="NZ_AP024849.1"/>
</dbReference>
<keyword evidence="10" id="KW-0812">Transmembrane</keyword>
<evidence type="ECO:0000256" key="8">
    <source>
        <dbReference type="ARBA" id="ARBA00048679"/>
    </source>
</evidence>
<sequence length="469" mass="52031">MISTLLLNRYELLEKIGEGGMGIVYKAKCHLLNRFVAVKILKSELNNYEDFVAKFRREANSVASLSHQNIVNVYDIGSENNIDFIVMEYINGKTLKQVINQNVKLSPRKAIEISLQIAKALECAHKNNIIHRDIKPDNILITEDNIVKVADFGIAKVVDSSTLTNSNNVIGSVHYFSPEQAKGRSVDCRTDIYSLGIVMYEMVTGQVPYNAESSISVAIMHINEPVIPPKEVITDIPEDINQSILKALEKEPINRYRTAKEMVSILNAIKEDFDLKLKLYNRSMETTMVMMAEPLVVSDTEHDFTTVMSQVAVPENPLIKKDRKVPSKDKGINNNKKRMIIVGSIILLMIIGIFGEYLSNRPSTAVAAPIAKTTVPEASMKLPADEKKLVPSLIGKAQDIAENTIVNNGFLIGNISSDYSDSIAKGLIISQSPAVNASYEKNGKIDFVISQGQKVVQVTPQLRGNNKKE</sequence>
<dbReference type="PANTHER" id="PTHR43289:SF34">
    <property type="entry name" value="SERINE_THREONINE-PROTEIN KINASE YBDM-RELATED"/>
    <property type="match status" value="1"/>
</dbReference>
<keyword evidence="2" id="KW-0723">Serine/threonine-protein kinase</keyword>
<dbReference type="InterPro" id="IPR008271">
    <property type="entry name" value="Ser/Thr_kinase_AS"/>
</dbReference>
<dbReference type="Proteomes" id="UP000824633">
    <property type="component" value="Chromosome"/>
</dbReference>
<dbReference type="PANTHER" id="PTHR43289">
    <property type="entry name" value="MITOGEN-ACTIVATED PROTEIN KINASE KINASE KINASE 20-RELATED"/>
    <property type="match status" value="1"/>
</dbReference>
<dbReference type="SMART" id="SM00220">
    <property type="entry name" value="S_TKc"/>
    <property type="match status" value="1"/>
</dbReference>
<dbReference type="InterPro" id="IPR005543">
    <property type="entry name" value="PASTA_dom"/>
</dbReference>
<dbReference type="SMART" id="SM00740">
    <property type="entry name" value="PASTA"/>
    <property type="match status" value="1"/>
</dbReference>
<evidence type="ECO:0000256" key="6">
    <source>
        <dbReference type="ARBA" id="ARBA00022840"/>
    </source>
</evidence>
<comment type="catalytic activity">
    <reaction evidence="8">
        <text>L-seryl-[protein] + ATP = O-phospho-L-seryl-[protein] + ADP + H(+)</text>
        <dbReference type="Rhea" id="RHEA:17989"/>
        <dbReference type="Rhea" id="RHEA-COMP:9863"/>
        <dbReference type="Rhea" id="RHEA-COMP:11604"/>
        <dbReference type="ChEBI" id="CHEBI:15378"/>
        <dbReference type="ChEBI" id="CHEBI:29999"/>
        <dbReference type="ChEBI" id="CHEBI:30616"/>
        <dbReference type="ChEBI" id="CHEBI:83421"/>
        <dbReference type="ChEBI" id="CHEBI:456216"/>
        <dbReference type="EC" id="2.7.11.1"/>
    </reaction>
</comment>
<dbReference type="InterPro" id="IPR000719">
    <property type="entry name" value="Prot_kinase_dom"/>
</dbReference>
<keyword evidence="5 13" id="KW-0418">Kinase</keyword>
<dbReference type="Gene3D" id="3.30.200.20">
    <property type="entry name" value="Phosphorylase Kinase, domain 1"/>
    <property type="match status" value="1"/>
</dbReference>
<dbReference type="NCBIfam" id="NF033483">
    <property type="entry name" value="PknB_PASTA_kin"/>
    <property type="match status" value="1"/>
</dbReference>
<dbReference type="Pfam" id="PF03793">
    <property type="entry name" value="PASTA"/>
    <property type="match status" value="1"/>
</dbReference>
<keyword evidence="6 9" id="KW-0067">ATP-binding</keyword>
<dbReference type="PROSITE" id="PS50011">
    <property type="entry name" value="PROTEIN_KINASE_DOM"/>
    <property type="match status" value="1"/>
</dbReference>
<proteinExistence type="predicted"/>
<evidence type="ECO:0000256" key="2">
    <source>
        <dbReference type="ARBA" id="ARBA00022527"/>
    </source>
</evidence>
<evidence type="ECO:0000256" key="4">
    <source>
        <dbReference type="ARBA" id="ARBA00022741"/>
    </source>
</evidence>
<evidence type="ECO:0000313" key="13">
    <source>
        <dbReference type="EMBL" id="BCZ45484.1"/>
    </source>
</evidence>
<evidence type="ECO:0000256" key="10">
    <source>
        <dbReference type="SAM" id="Phobius"/>
    </source>
</evidence>
<feature type="transmembrane region" description="Helical" evidence="10">
    <location>
        <begin position="339"/>
        <end position="358"/>
    </location>
</feature>
<dbReference type="Gene3D" id="3.30.10.20">
    <property type="match status" value="1"/>
</dbReference>
<evidence type="ECO:0000256" key="5">
    <source>
        <dbReference type="ARBA" id="ARBA00022777"/>
    </source>
</evidence>
<evidence type="ECO:0000256" key="7">
    <source>
        <dbReference type="ARBA" id="ARBA00047899"/>
    </source>
</evidence>
<comment type="catalytic activity">
    <reaction evidence="7">
        <text>L-threonyl-[protein] + ATP = O-phospho-L-threonyl-[protein] + ADP + H(+)</text>
        <dbReference type="Rhea" id="RHEA:46608"/>
        <dbReference type="Rhea" id="RHEA-COMP:11060"/>
        <dbReference type="Rhea" id="RHEA-COMP:11605"/>
        <dbReference type="ChEBI" id="CHEBI:15378"/>
        <dbReference type="ChEBI" id="CHEBI:30013"/>
        <dbReference type="ChEBI" id="CHEBI:30616"/>
        <dbReference type="ChEBI" id="CHEBI:61977"/>
        <dbReference type="ChEBI" id="CHEBI:456216"/>
        <dbReference type="EC" id="2.7.11.1"/>
    </reaction>
</comment>
<reference evidence="14" key="1">
    <citation type="submission" date="2021-07" db="EMBL/GenBank/DDBJ databases">
        <title>Complete genome sequencing of a Clostridium isolate.</title>
        <authorList>
            <person name="Ueki A."/>
            <person name="Tonouchi A."/>
        </authorList>
    </citation>
    <scope>NUCLEOTIDE SEQUENCE [LARGE SCALE GENOMIC DNA]</scope>
    <source>
        <strain evidence="14">C5S11</strain>
    </source>
</reference>
<keyword evidence="3" id="KW-0808">Transferase</keyword>
<dbReference type="SUPFAM" id="SSF56112">
    <property type="entry name" value="Protein kinase-like (PK-like)"/>
    <property type="match status" value="1"/>
</dbReference>
<feature type="domain" description="PASTA" evidence="12">
    <location>
        <begin position="384"/>
        <end position="451"/>
    </location>
</feature>
<dbReference type="PROSITE" id="PS00108">
    <property type="entry name" value="PROTEIN_KINASE_ST"/>
    <property type="match status" value="1"/>
</dbReference>
<accession>A0ABM7T3J2</accession>
<feature type="binding site" evidence="9">
    <location>
        <position position="39"/>
    </location>
    <ligand>
        <name>ATP</name>
        <dbReference type="ChEBI" id="CHEBI:30616"/>
    </ligand>
</feature>
<evidence type="ECO:0000313" key="14">
    <source>
        <dbReference type="Proteomes" id="UP000824633"/>
    </source>
</evidence>
<name>A0ABM7T3J2_9CLOT</name>
<keyword evidence="10" id="KW-0472">Membrane</keyword>
<organism evidence="13 14">
    <name type="scientific">Clostridium gelidum</name>
    <dbReference type="NCBI Taxonomy" id="704125"/>
    <lineage>
        <taxon>Bacteria</taxon>
        <taxon>Bacillati</taxon>
        <taxon>Bacillota</taxon>
        <taxon>Clostridia</taxon>
        <taxon>Eubacteriales</taxon>
        <taxon>Clostridiaceae</taxon>
        <taxon>Clostridium</taxon>
    </lineage>
</organism>